<keyword evidence="1 4" id="KW-0489">Methyltransferase</keyword>
<accession>A0A2R8BXT7</accession>
<proteinExistence type="predicted"/>
<sequence length="311" mass="34136">MDGSDIRNTELLAAALEGLQATPKSMNPKWFYDEKGSLLFEKITDLPEYYPTRTEVGILRDRIDDIAAHVPDDAELVELGSGASTKTRLLLDRLRLTAYRPLDISGEFLEATAARLRESYPVLGVAPIVGDFTQDMTLPNTDSARVAFFPGSTLGNLEPDAAAALLRRVRDWPGIAAFVLGVDLVKDQRTLVAAYDDAEGVTAAFNLNLLERLNREAGANFNLDRFAHRAIWNADKARIEMHLESLADQTVTLDGTRIAFEKGETIHTESSHKFTRESLSRIAGQGGWQVAELVTDPAELFAVAILTPVPA</sequence>
<keyword evidence="5" id="KW-1185">Reference proteome</keyword>
<dbReference type="InterPro" id="IPR035094">
    <property type="entry name" value="EgtD"/>
</dbReference>
<dbReference type="OrthoDB" id="5289726at2"/>
<protein>
    <submittedName>
        <fullName evidence="4">Histidine N-alpha-methyltransferase</fullName>
        <ecNumber evidence="4">2.1.1.44</ecNumber>
    </submittedName>
</protein>
<dbReference type="InterPro" id="IPR051128">
    <property type="entry name" value="EgtD_Methyltrsf_superfamily"/>
</dbReference>
<keyword evidence="2 4" id="KW-0808">Transferase</keyword>
<dbReference type="GO" id="GO:0032259">
    <property type="term" value="P:methylation"/>
    <property type="evidence" value="ECO:0007669"/>
    <property type="project" value="UniProtKB-KW"/>
</dbReference>
<dbReference type="EC" id="2.1.1.44" evidence="4"/>
<dbReference type="InterPro" id="IPR019257">
    <property type="entry name" value="MeTrfase_dom"/>
</dbReference>
<dbReference type="Gene3D" id="3.40.50.150">
    <property type="entry name" value="Vaccinia Virus protein VP39"/>
    <property type="match status" value="1"/>
</dbReference>
<dbReference type="SUPFAM" id="SSF53335">
    <property type="entry name" value="S-adenosyl-L-methionine-dependent methyltransferases"/>
    <property type="match status" value="1"/>
</dbReference>
<dbReference type="PIRSF" id="PIRSF018005">
    <property type="entry name" value="UCP018005"/>
    <property type="match status" value="1"/>
</dbReference>
<feature type="domain" description="Histidine-specific methyltransferase SAM-dependent" evidence="3">
    <location>
        <begin position="14"/>
        <end position="306"/>
    </location>
</feature>
<evidence type="ECO:0000259" key="3">
    <source>
        <dbReference type="Pfam" id="PF10017"/>
    </source>
</evidence>
<dbReference type="GO" id="GO:0052706">
    <property type="term" value="F:L-histidine N(alpha)-methyltransferase activity"/>
    <property type="evidence" value="ECO:0007669"/>
    <property type="project" value="UniProtKB-EC"/>
</dbReference>
<dbReference type="RefSeq" id="WP_108894701.1">
    <property type="nucleotide sequence ID" value="NZ_ONZF01000006.1"/>
</dbReference>
<dbReference type="PANTHER" id="PTHR43397:SF1">
    <property type="entry name" value="ERGOTHIONEINE BIOSYNTHESIS PROTEIN 1"/>
    <property type="match status" value="1"/>
</dbReference>
<dbReference type="InterPro" id="IPR029063">
    <property type="entry name" value="SAM-dependent_MTases_sf"/>
</dbReference>
<reference evidence="4 5" key="1">
    <citation type="submission" date="2018-03" db="EMBL/GenBank/DDBJ databases">
        <authorList>
            <person name="Keele B.F."/>
        </authorList>
    </citation>
    <scope>NUCLEOTIDE SEQUENCE [LARGE SCALE GENOMIC DNA]</scope>
    <source>
        <strain evidence="4 5">CECT 8504</strain>
    </source>
</reference>
<dbReference type="PANTHER" id="PTHR43397">
    <property type="entry name" value="ERGOTHIONEINE BIOSYNTHESIS PROTEIN 1"/>
    <property type="match status" value="1"/>
</dbReference>
<dbReference type="AlphaFoldDB" id="A0A2R8BXT7"/>
<evidence type="ECO:0000256" key="1">
    <source>
        <dbReference type="ARBA" id="ARBA00022603"/>
    </source>
</evidence>
<dbReference type="InterPro" id="IPR017804">
    <property type="entry name" value="MeTrfase_EgtD-like"/>
</dbReference>
<dbReference type="NCBIfam" id="TIGR03438">
    <property type="entry name" value="egtD_ergothio"/>
    <property type="match status" value="1"/>
</dbReference>
<dbReference type="Proteomes" id="UP000244912">
    <property type="component" value="Unassembled WGS sequence"/>
</dbReference>
<dbReference type="Pfam" id="PF10017">
    <property type="entry name" value="Methyltransf_33"/>
    <property type="match status" value="1"/>
</dbReference>
<name>A0A2R8BXT7_9RHOB</name>
<evidence type="ECO:0000313" key="4">
    <source>
        <dbReference type="EMBL" id="SPJ24886.1"/>
    </source>
</evidence>
<evidence type="ECO:0000313" key="5">
    <source>
        <dbReference type="Proteomes" id="UP000244912"/>
    </source>
</evidence>
<gene>
    <name evidence="4" type="primary">egtD</name>
    <name evidence="4" type="ORF">PAA8504_02727</name>
</gene>
<organism evidence="4 5">
    <name type="scientific">Palleronia abyssalis</name>
    <dbReference type="NCBI Taxonomy" id="1501240"/>
    <lineage>
        <taxon>Bacteria</taxon>
        <taxon>Pseudomonadati</taxon>
        <taxon>Pseudomonadota</taxon>
        <taxon>Alphaproteobacteria</taxon>
        <taxon>Rhodobacterales</taxon>
        <taxon>Roseobacteraceae</taxon>
        <taxon>Palleronia</taxon>
    </lineage>
</organism>
<evidence type="ECO:0000256" key="2">
    <source>
        <dbReference type="ARBA" id="ARBA00022679"/>
    </source>
</evidence>
<dbReference type="EMBL" id="ONZF01000006">
    <property type="protein sequence ID" value="SPJ24886.1"/>
    <property type="molecule type" value="Genomic_DNA"/>
</dbReference>